<sequence length="95" mass="10041">MALTHGMSFIRTLAATVDVSPSSPPSLCDLPNLSSSASEKTWRAHHIPVAVVPPQSRHPSEEPSSITKGLLPDSIDHEFGVDAGSQLSLLKQSSV</sequence>
<proteinExistence type="predicted"/>
<name>A0AAQ4DAB5_AMBAM</name>
<accession>A0AAQ4DAB5</accession>
<reference evidence="1 2" key="1">
    <citation type="journal article" date="2023" name="Arcadia Sci">
        <title>De novo assembly of a long-read Amblyomma americanum tick genome.</title>
        <authorList>
            <person name="Chou S."/>
            <person name="Poskanzer K.E."/>
            <person name="Rollins M."/>
            <person name="Thuy-Boun P.S."/>
        </authorList>
    </citation>
    <scope>NUCLEOTIDE SEQUENCE [LARGE SCALE GENOMIC DNA]</scope>
    <source>
        <strain evidence="1">F_SG_1</strain>
        <tissue evidence="1">Salivary glands</tissue>
    </source>
</reference>
<keyword evidence="2" id="KW-1185">Reference proteome</keyword>
<comment type="caution">
    <text evidence="1">The sequence shown here is derived from an EMBL/GenBank/DDBJ whole genome shotgun (WGS) entry which is preliminary data.</text>
</comment>
<dbReference type="Proteomes" id="UP001321473">
    <property type="component" value="Unassembled WGS sequence"/>
</dbReference>
<evidence type="ECO:0000313" key="1">
    <source>
        <dbReference type="EMBL" id="KAK8759405.1"/>
    </source>
</evidence>
<dbReference type="AlphaFoldDB" id="A0AAQ4DAB5"/>
<organism evidence="1 2">
    <name type="scientific">Amblyomma americanum</name>
    <name type="common">Lone star tick</name>
    <dbReference type="NCBI Taxonomy" id="6943"/>
    <lineage>
        <taxon>Eukaryota</taxon>
        <taxon>Metazoa</taxon>
        <taxon>Ecdysozoa</taxon>
        <taxon>Arthropoda</taxon>
        <taxon>Chelicerata</taxon>
        <taxon>Arachnida</taxon>
        <taxon>Acari</taxon>
        <taxon>Parasitiformes</taxon>
        <taxon>Ixodida</taxon>
        <taxon>Ixodoidea</taxon>
        <taxon>Ixodidae</taxon>
        <taxon>Amblyomminae</taxon>
        <taxon>Amblyomma</taxon>
    </lineage>
</organism>
<gene>
    <name evidence="1" type="ORF">V5799_002963</name>
</gene>
<protein>
    <submittedName>
        <fullName evidence="1">Uncharacterized protein</fullName>
    </submittedName>
</protein>
<evidence type="ECO:0000313" key="2">
    <source>
        <dbReference type="Proteomes" id="UP001321473"/>
    </source>
</evidence>
<dbReference type="EMBL" id="JARKHS020033077">
    <property type="protein sequence ID" value="KAK8759405.1"/>
    <property type="molecule type" value="Genomic_DNA"/>
</dbReference>